<dbReference type="Proteomes" id="UP000189229">
    <property type="component" value="Unassembled WGS sequence"/>
</dbReference>
<sequence length="83" mass="8558">MTASCGRARRLVSLTLPYVVKPRTVWPPAGCVSRPTLTSDACTVPSARTVATTASPFSATARATASLSVVMSSPHIVNGVVNT</sequence>
<name>A0A1V3X490_MYCKA</name>
<proteinExistence type="predicted"/>
<evidence type="ECO:0000313" key="2">
    <source>
        <dbReference type="Proteomes" id="UP000189229"/>
    </source>
</evidence>
<reference evidence="1 2" key="1">
    <citation type="submission" date="2017-02" db="EMBL/GenBank/DDBJ databases">
        <title>Complete genome sequences of Mycobacterium kansasii strains isolated from rhesus macaques.</title>
        <authorList>
            <person name="Panda A."/>
            <person name="Nagaraj S."/>
            <person name="Zhao X."/>
            <person name="Tettelin H."/>
            <person name="Detolla L.J."/>
        </authorList>
    </citation>
    <scope>NUCLEOTIDE SEQUENCE [LARGE SCALE GENOMIC DNA]</scope>
    <source>
        <strain evidence="1 2">11-3813</strain>
    </source>
</reference>
<accession>A0A1V3X490</accession>
<gene>
    <name evidence="1" type="ORF">BZL30_4904</name>
</gene>
<evidence type="ECO:0000313" key="1">
    <source>
        <dbReference type="EMBL" id="OOK73928.1"/>
    </source>
</evidence>
<comment type="caution">
    <text evidence="1">The sequence shown here is derived from an EMBL/GenBank/DDBJ whole genome shotgun (WGS) entry which is preliminary data.</text>
</comment>
<dbReference type="AlphaFoldDB" id="A0A1V3X490"/>
<organism evidence="1 2">
    <name type="scientific">Mycobacterium kansasii</name>
    <dbReference type="NCBI Taxonomy" id="1768"/>
    <lineage>
        <taxon>Bacteria</taxon>
        <taxon>Bacillati</taxon>
        <taxon>Actinomycetota</taxon>
        <taxon>Actinomycetes</taxon>
        <taxon>Mycobacteriales</taxon>
        <taxon>Mycobacteriaceae</taxon>
        <taxon>Mycobacterium</taxon>
    </lineage>
</organism>
<protein>
    <submittedName>
        <fullName evidence="1">Uncharacterized protein</fullName>
    </submittedName>
</protein>
<dbReference type="EMBL" id="MVBM01000004">
    <property type="protein sequence ID" value="OOK73928.1"/>
    <property type="molecule type" value="Genomic_DNA"/>
</dbReference>